<dbReference type="EMBL" id="QXGE01000158">
    <property type="protein sequence ID" value="KAE9322176.1"/>
    <property type="molecule type" value="Genomic_DNA"/>
</dbReference>
<proteinExistence type="predicted"/>
<feature type="signal peptide" evidence="1">
    <location>
        <begin position="1"/>
        <end position="25"/>
    </location>
</feature>
<feature type="chain" id="PRO_5025539920" description="Secreted protein" evidence="1">
    <location>
        <begin position="26"/>
        <end position="233"/>
    </location>
</feature>
<comment type="caution">
    <text evidence="2">The sequence shown here is derived from an EMBL/GenBank/DDBJ whole genome shotgun (WGS) entry which is preliminary data.</text>
</comment>
<sequence>MGSVLSFTLHVSMVILGSAVGSTSCSRLRTILGADAHLLRWFLYTSPCANSAAVCRSRNARSLGEYRRGCARTGRASSFRRTCMGATRTGGSFPNSSRKLLTLTRITARSFARPSSVKPICSAISILRSTYFTTSFRSAGCILGSAVRMSSRSIPSASSSGIGGSRIPTCSLHMRCSAVSAESSLGFADAVVPSSHSGLGSLASTSNLSVEYPRISIMGLPTVKSIASFASST</sequence>
<evidence type="ECO:0008006" key="4">
    <source>
        <dbReference type="Google" id="ProtNLM"/>
    </source>
</evidence>
<dbReference type="Proteomes" id="UP000437068">
    <property type="component" value="Unassembled WGS sequence"/>
</dbReference>
<reference evidence="2 3" key="1">
    <citation type="submission" date="2018-08" db="EMBL/GenBank/DDBJ databases">
        <title>Genomic investigation of the strawberry pathogen Phytophthora fragariae indicates pathogenicity is determined by transcriptional variation in three key races.</title>
        <authorList>
            <person name="Adams T.M."/>
            <person name="Armitage A.D."/>
            <person name="Sobczyk M.K."/>
            <person name="Bates H.J."/>
            <person name="Dunwell J.M."/>
            <person name="Nellist C.F."/>
            <person name="Harrison R.J."/>
        </authorList>
    </citation>
    <scope>NUCLEOTIDE SEQUENCE [LARGE SCALE GENOMIC DNA]</scope>
    <source>
        <strain evidence="2 3">A4</strain>
    </source>
</reference>
<organism evidence="2 3">
    <name type="scientific">Phytophthora fragariae</name>
    <dbReference type="NCBI Taxonomy" id="53985"/>
    <lineage>
        <taxon>Eukaryota</taxon>
        <taxon>Sar</taxon>
        <taxon>Stramenopiles</taxon>
        <taxon>Oomycota</taxon>
        <taxon>Peronosporomycetes</taxon>
        <taxon>Peronosporales</taxon>
        <taxon>Peronosporaceae</taxon>
        <taxon>Phytophthora</taxon>
    </lineage>
</organism>
<gene>
    <name evidence="2" type="ORF">PF001_g4528</name>
</gene>
<keyword evidence="1" id="KW-0732">Signal</keyword>
<protein>
    <recommendedName>
        <fullName evidence="4">Secreted protein</fullName>
    </recommendedName>
</protein>
<dbReference type="AlphaFoldDB" id="A0A6A4EGL9"/>
<accession>A0A6A4EGL9</accession>
<name>A0A6A4EGL9_9STRA</name>
<evidence type="ECO:0000256" key="1">
    <source>
        <dbReference type="SAM" id="SignalP"/>
    </source>
</evidence>
<evidence type="ECO:0000313" key="2">
    <source>
        <dbReference type="EMBL" id="KAE9322176.1"/>
    </source>
</evidence>
<evidence type="ECO:0000313" key="3">
    <source>
        <dbReference type="Proteomes" id="UP000437068"/>
    </source>
</evidence>